<protein>
    <submittedName>
        <fullName evidence="2">Fam-g protein</fullName>
    </submittedName>
</protein>
<dbReference type="EMBL" id="CVMV01000026">
    <property type="protein sequence ID" value="CRG94500.1"/>
    <property type="molecule type" value="Genomic_DNA"/>
</dbReference>
<proteinExistence type="predicted"/>
<dbReference type="VEuPathDB" id="PlasmoDB:PGAL8A_00189700"/>
<keyword evidence="3" id="KW-1185">Reference proteome</keyword>
<keyword evidence="1" id="KW-0472">Membrane</keyword>
<feature type="non-terminal residue" evidence="2">
    <location>
        <position position="1"/>
    </location>
</feature>
<organism evidence="2 3">
    <name type="scientific">Plasmodium gallinaceum</name>
    <dbReference type="NCBI Taxonomy" id="5849"/>
    <lineage>
        <taxon>Eukaryota</taxon>
        <taxon>Sar</taxon>
        <taxon>Alveolata</taxon>
        <taxon>Apicomplexa</taxon>
        <taxon>Aconoidasida</taxon>
        <taxon>Haemosporida</taxon>
        <taxon>Plasmodiidae</taxon>
        <taxon>Plasmodium</taxon>
        <taxon>Plasmodium (Haemamoeba)</taxon>
    </lineage>
</organism>
<sequence>HDHSRYFMNKYTLQIKNKLKDKRVLAEGDISEKKQTIIKEHKEYYPFGEKDNQVEKLVYFINIYSMLYNAFLLLIYELFSKKTNKMSNKCKEQISNVCRNNNSEPYYMTEFSLIY</sequence>
<dbReference type="Proteomes" id="UP000220797">
    <property type="component" value="Unassembled WGS sequence"/>
</dbReference>
<keyword evidence="1" id="KW-1133">Transmembrane helix</keyword>
<reference evidence="2" key="1">
    <citation type="submission" date="2015-04" db="EMBL/GenBank/DDBJ databases">
        <authorList>
            <consortium name="Pathogen Informatics"/>
        </authorList>
    </citation>
    <scope>NUCLEOTIDE SEQUENCE [LARGE SCALE GENOMIC DNA]</scope>
    <source>
        <strain evidence="2">8A</strain>
    </source>
</reference>
<keyword evidence="1" id="KW-0812">Transmembrane</keyword>
<dbReference type="AlphaFoldDB" id="A0A1J1GPR2"/>
<evidence type="ECO:0000313" key="3">
    <source>
        <dbReference type="Proteomes" id="UP000220797"/>
    </source>
</evidence>
<evidence type="ECO:0000313" key="2">
    <source>
        <dbReference type="EMBL" id="CRG94500.1"/>
    </source>
</evidence>
<accession>A0A1J1GPR2</accession>
<feature type="transmembrane region" description="Helical" evidence="1">
    <location>
        <begin position="57"/>
        <end position="79"/>
    </location>
</feature>
<name>A0A1J1GPR2_PLAGA</name>
<dbReference type="RefSeq" id="XP_028527318.1">
    <property type="nucleotide sequence ID" value="XM_028670580.1"/>
</dbReference>
<evidence type="ECO:0000256" key="1">
    <source>
        <dbReference type="SAM" id="Phobius"/>
    </source>
</evidence>
<comment type="caution">
    <text evidence="2">The sequence shown here is derived from an EMBL/GenBank/DDBJ whole genome shotgun (WGS) entry which is preliminary data.</text>
</comment>
<gene>
    <name evidence="2" type="ORF">PGAL8A_00189700</name>
</gene>
<dbReference type="GeneID" id="39730422"/>